<comment type="similarity">
    <text evidence="2">Belongs to the COA8 family.</text>
</comment>
<evidence type="ECO:0000313" key="8">
    <source>
        <dbReference type="Proteomes" id="UP000813824"/>
    </source>
</evidence>
<keyword evidence="3" id="KW-0999">Mitochondrion inner membrane</keyword>
<organism evidence="7 8">
    <name type="scientific">Cristinia sonorae</name>
    <dbReference type="NCBI Taxonomy" id="1940300"/>
    <lineage>
        <taxon>Eukaryota</taxon>
        <taxon>Fungi</taxon>
        <taxon>Dikarya</taxon>
        <taxon>Basidiomycota</taxon>
        <taxon>Agaricomycotina</taxon>
        <taxon>Agaricomycetes</taxon>
        <taxon>Agaricomycetidae</taxon>
        <taxon>Agaricales</taxon>
        <taxon>Pleurotineae</taxon>
        <taxon>Stephanosporaceae</taxon>
        <taxon>Cristinia</taxon>
    </lineage>
</organism>
<evidence type="ECO:0000256" key="1">
    <source>
        <dbReference type="ARBA" id="ARBA00004443"/>
    </source>
</evidence>
<proteinExistence type="inferred from homology"/>
<keyword evidence="4" id="KW-0809">Transit peptide</keyword>
<name>A0A8K0XUA8_9AGAR</name>
<dbReference type="InterPro" id="IPR018796">
    <property type="entry name" value="COA8"/>
</dbReference>
<dbReference type="AlphaFoldDB" id="A0A8K0XUA8"/>
<dbReference type="GO" id="GO:0097193">
    <property type="term" value="P:intrinsic apoptotic signaling pathway"/>
    <property type="evidence" value="ECO:0007669"/>
    <property type="project" value="InterPro"/>
</dbReference>
<dbReference type="Proteomes" id="UP000813824">
    <property type="component" value="Unassembled WGS sequence"/>
</dbReference>
<keyword evidence="5" id="KW-0496">Mitochondrion</keyword>
<reference evidence="7" key="1">
    <citation type="journal article" date="2021" name="New Phytol.">
        <title>Evolutionary innovations through gain and loss of genes in the ectomycorrhizal Boletales.</title>
        <authorList>
            <person name="Wu G."/>
            <person name="Miyauchi S."/>
            <person name="Morin E."/>
            <person name="Kuo A."/>
            <person name="Drula E."/>
            <person name="Varga T."/>
            <person name="Kohler A."/>
            <person name="Feng B."/>
            <person name="Cao Y."/>
            <person name="Lipzen A."/>
            <person name="Daum C."/>
            <person name="Hundley H."/>
            <person name="Pangilinan J."/>
            <person name="Johnson J."/>
            <person name="Barry K."/>
            <person name="LaButti K."/>
            <person name="Ng V."/>
            <person name="Ahrendt S."/>
            <person name="Min B."/>
            <person name="Choi I.G."/>
            <person name="Park H."/>
            <person name="Plett J.M."/>
            <person name="Magnuson J."/>
            <person name="Spatafora J.W."/>
            <person name="Nagy L.G."/>
            <person name="Henrissat B."/>
            <person name="Grigoriev I.V."/>
            <person name="Yang Z.L."/>
            <person name="Xu J."/>
            <person name="Martin F.M."/>
        </authorList>
    </citation>
    <scope>NUCLEOTIDE SEQUENCE</scope>
    <source>
        <strain evidence="7">KKN 215</strain>
    </source>
</reference>
<evidence type="ECO:0000256" key="4">
    <source>
        <dbReference type="ARBA" id="ARBA00022946"/>
    </source>
</evidence>
<dbReference type="PANTHER" id="PTHR31107:SF2">
    <property type="entry name" value="CYTOCHROME C OXIDASE ASSEMBLY FACTOR 8"/>
    <property type="match status" value="1"/>
</dbReference>
<evidence type="ECO:0000256" key="3">
    <source>
        <dbReference type="ARBA" id="ARBA00022792"/>
    </source>
</evidence>
<dbReference type="GO" id="GO:0005743">
    <property type="term" value="C:mitochondrial inner membrane"/>
    <property type="evidence" value="ECO:0007669"/>
    <property type="project" value="UniProtKB-SubCell"/>
</dbReference>
<protein>
    <submittedName>
        <fullName evidence="7">Uncharacterized protein</fullName>
    </submittedName>
</protein>
<gene>
    <name evidence="7" type="ORF">BXZ70DRAFT_885889</name>
</gene>
<comment type="subcellular location">
    <subcellularLocation>
        <location evidence="1">Mitochondrion inner membrane</location>
        <topology evidence="1">Peripheral membrane protein</topology>
        <orientation evidence="1">Matrix side</orientation>
    </subcellularLocation>
</comment>
<accession>A0A8K0XUA8</accession>
<evidence type="ECO:0000256" key="5">
    <source>
        <dbReference type="ARBA" id="ARBA00023128"/>
    </source>
</evidence>
<dbReference type="OrthoDB" id="6246201at2759"/>
<evidence type="ECO:0000313" key="7">
    <source>
        <dbReference type="EMBL" id="KAH8107114.1"/>
    </source>
</evidence>
<keyword evidence="6" id="KW-0472">Membrane</keyword>
<evidence type="ECO:0000256" key="2">
    <source>
        <dbReference type="ARBA" id="ARBA00005453"/>
    </source>
</evidence>
<keyword evidence="8" id="KW-1185">Reference proteome</keyword>
<sequence length="173" mass="20237">MQSTHTALRLSRVAHSSQRARLIHSTLPRHDLVGPPDPVSNLRPVIYDDAPPEAISGYIRHPYSLKEFKGDTREYQWKMQRQQLDGYNHAYWTDSNTRFEAAKQAMLDSLPESTSDEGREFALSDFYGRWIVQEEERSRAYNKQWSKQNWSTIWLGARVKLDVFYSRITGRTS</sequence>
<dbReference type="PANTHER" id="PTHR31107">
    <property type="entry name" value="APOPTOGENIC PROTEIN 1, MITOCHONDRIAL"/>
    <property type="match status" value="1"/>
</dbReference>
<dbReference type="Pfam" id="PF10231">
    <property type="entry name" value="COA8"/>
    <property type="match status" value="1"/>
</dbReference>
<dbReference type="EMBL" id="JAEVFJ010000002">
    <property type="protein sequence ID" value="KAH8107114.1"/>
    <property type="molecule type" value="Genomic_DNA"/>
</dbReference>
<evidence type="ECO:0000256" key="6">
    <source>
        <dbReference type="ARBA" id="ARBA00023136"/>
    </source>
</evidence>
<comment type="caution">
    <text evidence="7">The sequence shown here is derived from an EMBL/GenBank/DDBJ whole genome shotgun (WGS) entry which is preliminary data.</text>
</comment>